<dbReference type="PANTHER" id="PTHR14963">
    <property type="entry name" value="RHO GTPASE ACTIVATING PROTEIN 18,19-RELATED"/>
    <property type="match status" value="1"/>
</dbReference>
<dbReference type="GeneID" id="106661661"/>
<keyword evidence="1" id="KW-0343">GTPase activation</keyword>
<evidence type="ECO:0000259" key="3">
    <source>
        <dbReference type="PROSITE" id="PS50238"/>
    </source>
</evidence>
<dbReference type="InterPro" id="IPR008936">
    <property type="entry name" value="Rho_GTPase_activation_prot"/>
</dbReference>
<organism evidence="4 5">
    <name type="scientific">Cimex lectularius</name>
    <name type="common">Bed bug</name>
    <name type="synonym">Acanthia lectularia</name>
    <dbReference type="NCBI Taxonomy" id="79782"/>
    <lineage>
        <taxon>Eukaryota</taxon>
        <taxon>Metazoa</taxon>
        <taxon>Ecdysozoa</taxon>
        <taxon>Arthropoda</taxon>
        <taxon>Hexapoda</taxon>
        <taxon>Insecta</taxon>
        <taxon>Pterygota</taxon>
        <taxon>Neoptera</taxon>
        <taxon>Paraneoptera</taxon>
        <taxon>Hemiptera</taxon>
        <taxon>Heteroptera</taxon>
        <taxon>Panheteroptera</taxon>
        <taxon>Cimicomorpha</taxon>
        <taxon>Cimicidae</taxon>
        <taxon>Cimex</taxon>
    </lineage>
</organism>
<protein>
    <recommendedName>
        <fullName evidence="3">Rho-GAP domain-containing protein</fullName>
    </recommendedName>
</protein>
<feature type="compositionally biased region" description="Polar residues" evidence="2">
    <location>
        <begin position="549"/>
        <end position="567"/>
    </location>
</feature>
<dbReference type="Pfam" id="PF00620">
    <property type="entry name" value="RhoGAP"/>
    <property type="match status" value="1"/>
</dbReference>
<dbReference type="Gene3D" id="1.10.555.10">
    <property type="entry name" value="Rho GTPase activation protein"/>
    <property type="match status" value="1"/>
</dbReference>
<dbReference type="RefSeq" id="XP_024081215.1">
    <property type="nucleotide sequence ID" value="XM_024225447.1"/>
</dbReference>
<dbReference type="GO" id="GO:0005096">
    <property type="term" value="F:GTPase activator activity"/>
    <property type="evidence" value="ECO:0007669"/>
    <property type="project" value="UniProtKB-KW"/>
</dbReference>
<feature type="region of interest" description="Disordered" evidence="2">
    <location>
        <begin position="480"/>
        <end position="567"/>
    </location>
</feature>
<evidence type="ECO:0000313" key="5">
    <source>
        <dbReference type="Proteomes" id="UP000494040"/>
    </source>
</evidence>
<dbReference type="Proteomes" id="UP000494040">
    <property type="component" value="Unassembled WGS sequence"/>
</dbReference>
<evidence type="ECO:0000256" key="2">
    <source>
        <dbReference type="SAM" id="MobiDB-lite"/>
    </source>
</evidence>
<feature type="domain" description="Rho-GAP" evidence="3">
    <location>
        <begin position="77"/>
        <end position="265"/>
    </location>
</feature>
<dbReference type="EnsemblMetazoa" id="XM_024225447.1">
    <property type="protein sequence ID" value="XP_024081215.1"/>
    <property type="gene ID" value="LOC106661661"/>
</dbReference>
<dbReference type="InterPro" id="IPR000198">
    <property type="entry name" value="RhoGAP_dom"/>
</dbReference>
<reference evidence="4" key="1">
    <citation type="submission" date="2022-01" db="UniProtKB">
        <authorList>
            <consortium name="EnsemblMetazoa"/>
        </authorList>
    </citation>
    <scope>IDENTIFICATION</scope>
</reference>
<accession>A0A8I6SLL5</accession>
<feature type="compositionally biased region" description="Low complexity" evidence="2">
    <location>
        <begin position="515"/>
        <end position="526"/>
    </location>
</feature>
<dbReference type="SMART" id="SM00324">
    <property type="entry name" value="RhoGAP"/>
    <property type="match status" value="1"/>
</dbReference>
<sequence>MSFENSFTVDSLTKKLKNEDPAQFQTLVRMHLSFVLDLNSDETDGPAGKGKPWPLKWSFVPFSKKIRGPSKGAVEGVPLTKHVINQIYQLIEFLTKEENVSQEGIFRRSGKMTRQQELKSLLTQGAKFNLEDGSFSVHDVATVLKGFLAELPEPLLTEAYYPAYCQIADLYQNKNFSEIKLSRSLQLLFMLLPNENRRILKAILKLLFVTASHVGTNRMSAENLATLFTPHLLCPRKLTPEVFHTTAQNLSCIVVFMIKEGLKVFDVPQSLATDVKAYWDSKNCNLLEKSISEGPTAKTVFTFVDRERTAKENNVNPTETALAQLYAHIQGLPESSKKKKLIKQFNKENGQGTPRTKSLGDSIKKHIFCKNQSAKLKYLAEFASLKNGVCSSDEQLNEAMITPRSRKPVVALSGSNLCHINHSGWTTKNLSWDRRPETVEVSKTALTNLSGEQEPEESLTSPFRDYLFSRSVLTASPVDLSFSSRTGDFDPSSSGDVGGEEEKALSESLLFFLDGGSPPSSTTSSGSRHKRDRSEDDQEQGSGKRSELDSSSENDATSQNFVPETSL</sequence>
<keyword evidence="5" id="KW-1185">Reference proteome</keyword>
<dbReference type="GO" id="GO:0005737">
    <property type="term" value="C:cytoplasm"/>
    <property type="evidence" value="ECO:0007669"/>
    <property type="project" value="TreeGrafter"/>
</dbReference>
<evidence type="ECO:0000256" key="1">
    <source>
        <dbReference type="ARBA" id="ARBA00022468"/>
    </source>
</evidence>
<name>A0A8I6SLL5_CIMLE</name>
<evidence type="ECO:0000313" key="4">
    <source>
        <dbReference type="EnsemblMetazoa" id="XP_024081215.1"/>
    </source>
</evidence>
<dbReference type="PROSITE" id="PS50238">
    <property type="entry name" value="RHOGAP"/>
    <property type="match status" value="1"/>
</dbReference>
<dbReference type="SUPFAM" id="SSF48350">
    <property type="entry name" value="GTPase activation domain, GAP"/>
    <property type="match status" value="1"/>
</dbReference>
<dbReference type="GO" id="GO:0007165">
    <property type="term" value="P:signal transduction"/>
    <property type="evidence" value="ECO:0007669"/>
    <property type="project" value="InterPro"/>
</dbReference>
<feature type="compositionally biased region" description="Polar residues" evidence="2">
    <location>
        <begin position="481"/>
        <end position="495"/>
    </location>
</feature>
<dbReference type="GO" id="GO:0051056">
    <property type="term" value="P:regulation of small GTPase mediated signal transduction"/>
    <property type="evidence" value="ECO:0007669"/>
    <property type="project" value="TreeGrafter"/>
</dbReference>
<proteinExistence type="predicted"/>
<dbReference type="OrthoDB" id="10061772at2759"/>
<dbReference type="AlphaFoldDB" id="A0A8I6SLL5"/>
<dbReference type="PANTHER" id="PTHR14963:SF7">
    <property type="entry name" value="RHO GTPASE-ACTIVATING PROTEIN 19"/>
    <property type="match status" value="1"/>
</dbReference>